<dbReference type="RefSeq" id="WP_051315802.1">
    <property type="nucleotide sequence ID" value="NZ_BMWP01000001.1"/>
</dbReference>
<name>A0A918ILT5_9FLAO</name>
<dbReference type="EMBL" id="BMWP01000001">
    <property type="protein sequence ID" value="GGW22170.1"/>
    <property type="molecule type" value="Genomic_DNA"/>
</dbReference>
<evidence type="ECO:0000313" key="2">
    <source>
        <dbReference type="EMBL" id="GGW22170.1"/>
    </source>
</evidence>
<evidence type="ECO:0000256" key="1">
    <source>
        <dbReference type="SAM" id="Phobius"/>
    </source>
</evidence>
<feature type="transmembrane region" description="Helical" evidence="1">
    <location>
        <begin position="86"/>
        <end position="110"/>
    </location>
</feature>
<sequence>MNLLNKMEMGKVAYRKCSNCGTVNVNSDYCSNCGELINIHIKRKLAREASDTKKQEEKAAEKPNPVTVFFEKALKHPNLLVKIPAMLFYSIWVVVMSIGAFIAFLFSYIVA</sequence>
<dbReference type="Proteomes" id="UP000634668">
    <property type="component" value="Unassembled WGS sequence"/>
</dbReference>
<organism evidence="2 3">
    <name type="scientific">Arenibacter certesii</name>
    <dbReference type="NCBI Taxonomy" id="228955"/>
    <lineage>
        <taxon>Bacteria</taxon>
        <taxon>Pseudomonadati</taxon>
        <taxon>Bacteroidota</taxon>
        <taxon>Flavobacteriia</taxon>
        <taxon>Flavobacteriales</taxon>
        <taxon>Flavobacteriaceae</taxon>
        <taxon>Arenibacter</taxon>
    </lineage>
</organism>
<keyword evidence="1" id="KW-1133">Transmembrane helix</keyword>
<accession>A0A918ILT5</accession>
<keyword evidence="3" id="KW-1185">Reference proteome</keyword>
<gene>
    <name evidence="2" type="ORF">GCM10007383_01730</name>
</gene>
<reference evidence="2" key="1">
    <citation type="journal article" date="2014" name="Int. J. Syst. Evol. Microbiol.">
        <title>Complete genome sequence of Corynebacterium casei LMG S-19264T (=DSM 44701T), isolated from a smear-ripened cheese.</title>
        <authorList>
            <consortium name="US DOE Joint Genome Institute (JGI-PGF)"/>
            <person name="Walter F."/>
            <person name="Albersmeier A."/>
            <person name="Kalinowski J."/>
            <person name="Ruckert C."/>
        </authorList>
    </citation>
    <scope>NUCLEOTIDE SEQUENCE</scope>
    <source>
        <strain evidence="2">KCTC 12113</strain>
    </source>
</reference>
<protein>
    <submittedName>
        <fullName evidence="2">Uncharacterized protein</fullName>
    </submittedName>
</protein>
<keyword evidence="1" id="KW-0812">Transmembrane</keyword>
<keyword evidence="1" id="KW-0472">Membrane</keyword>
<proteinExistence type="predicted"/>
<evidence type="ECO:0000313" key="3">
    <source>
        <dbReference type="Proteomes" id="UP000634668"/>
    </source>
</evidence>
<reference evidence="2" key="2">
    <citation type="submission" date="2020-09" db="EMBL/GenBank/DDBJ databases">
        <authorList>
            <person name="Sun Q."/>
            <person name="Kim S."/>
        </authorList>
    </citation>
    <scope>NUCLEOTIDE SEQUENCE</scope>
    <source>
        <strain evidence="2">KCTC 12113</strain>
    </source>
</reference>
<comment type="caution">
    <text evidence="2">The sequence shown here is derived from an EMBL/GenBank/DDBJ whole genome shotgun (WGS) entry which is preliminary data.</text>
</comment>
<dbReference type="AlphaFoldDB" id="A0A918ILT5"/>